<evidence type="ECO:0000313" key="3">
    <source>
        <dbReference type="Proteomes" id="UP001470230"/>
    </source>
</evidence>
<comment type="caution">
    <text evidence="2">The sequence shown here is derived from an EMBL/GenBank/DDBJ whole genome shotgun (WGS) entry which is preliminary data.</text>
</comment>
<feature type="region of interest" description="Disordered" evidence="1">
    <location>
        <begin position="242"/>
        <end position="263"/>
    </location>
</feature>
<accession>A0ABR2GTE5</accession>
<protein>
    <submittedName>
        <fullName evidence="2">Uncharacterized protein</fullName>
    </submittedName>
</protein>
<dbReference type="EMBL" id="JAPFFF010000060">
    <property type="protein sequence ID" value="KAK8837218.1"/>
    <property type="molecule type" value="Genomic_DNA"/>
</dbReference>
<feature type="region of interest" description="Disordered" evidence="1">
    <location>
        <begin position="497"/>
        <end position="517"/>
    </location>
</feature>
<keyword evidence="3" id="KW-1185">Reference proteome</keyword>
<evidence type="ECO:0000313" key="2">
    <source>
        <dbReference type="EMBL" id="KAK8837218.1"/>
    </source>
</evidence>
<reference evidence="2 3" key="1">
    <citation type="submission" date="2024-04" db="EMBL/GenBank/DDBJ databases">
        <title>Tritrichomonas musculus Genome.</title>
        <authorList>
            <person name="Alves-Ferreira E."/>
            <person name="Grigg M."/>
            <person name="Lorenzi H."/>
            <person name="Galac M."/>
        </authorList>
    </citation>
    <scope>NUCLEOTIDE SEQUENCE [LARGE SCALE GENOMIC DNA]</scope>
    <source>
        <strain evidence="2 3">EAF2021</strain>
    </source>
</reference>
<sequence>MDPIFLILSHKFEEEKLKLNADNVDSFFANQIDFPQLVSIAFKQKITDIIKPSKDDQQKITNNEIALKFLIDHSEEIKNLNPSYDDELNKTKLIALILTKQIYKINSQEIIDKCNYIINPKIKYKYKKDIINQELILSLLHILTNNKVQLDYPDSDFDQLMSKIFKDANAPLVINQASLSPKYYFTFLIQIKILFEKFEKEINEIIEHNAELTKQDEENDAEDFQKLAEQSIRLNDSTLSYYKSRSRSEQSKPIPTGSKNYPKNEKEKMFDEKLLKTINIIGKKFNISFENLYQTVHTDSSIEFIKELSETRGKDICTFEDVINRLKEPKFRTMILDFQKPKFVDSSIRIFYTTLLNVYFLKKSKKDLFKMAKIIVKKPKIDDEREILFDWGTYMALNENTKTKVENIIDENYLNFLKNKNVNEIPDVIYYHLQMIYNEDKVKYEKLLNNNEDSNEKVKLSPYEENEMKQVDLNESFIKSAREKRKKSIEGFIEINKDDSSRKDDDDNNEEENIGPESFFIRMLQNTHRRLGKFAKKGDPSSDNLNSEQFWDQQDPNYTFKDGILYDHSNNYDHDFKDDWDNSPKTDFSNDSVELNFNSHSKIEKKGQLYKIYEYNENLNQWEFNVESTSNFVKDKCIEPNFPIVLFSDSYEKDIIDITTNFVETKYPVLDDNSIFVYSLCDKSMNDLSYTRMAFASNTNNIKPIFLLLHVPKSKESLPNIKQIVIQIMSYLSFICDCEIVVLNKEHYIDQIEMTKNILEMKTCFIDDATNKAFESSVSKCIAGTSNNDYDSEGYEEEEDQNEQSNINFIICYNYDDFNINKLRPSKSNPKYIFLLNDTKAIDKKLINNLLTGAFDQYTSQFPINTEEPLTYREFLRHFSNVARGDKNNSNLFNLTTNFINFHKMTTKYISLRGEKWKIAYKNYRWCFEQVIGKGNWENVFKKLVIERFEMIKKDLNTGSSSSNSLVPLKYLQKEFIAMSPALDLRINRIFYELYNEIKKEELKHYQNMIKKELKISSVSNLDYLEGLIEKEPFWSNEDKNDMINNHLNYLKSEFFSIIHACYQQEPHLISSAYRENSKILNDKISEDVVKINEMFAKNINNKKDNDNEFNKSRYRTDYSIRENQNTRELQVEIGKGKNLKDYIPQDF</sequence>
<proteinExistence type="predicted"/>
<organism evidence="2 3">
    <name type="scientific">Tritrichomonas musculus</name>
    <dbReference type="NCBI Taxonomy" id="1915356"/>
    <lineage>
        <taxon>Eukaryota</taxon>
        <taxon>Metamonada</taxon>
        <taxon>Parabasalia</taxon>
        <taxon>Tritrichomonadida</taxon>
        <taxon>Tritrichomonadidae</taxon>
        <taxon>Tritrichomonas</taxon>
    </lineage>
</organism>
<dbReference type="Proteomes" id="UP001470230">
    <property type="component" value="Unassembled WGS sequence"/>
</dbReference>
<gene>
    <name evidence="2" type="ORF">M9Y10_036647</name>
</gene>
<feature type="compositionally biased region" description="Polar residues" evidence="1">
    <location>
        <begin position="251"/>
        <end position="261"/>
    </location>
</feature>
<evidence type="ECO:0000256" key="1">
    <source>
        <dbReference type="SAM" id="MobiDB-lite"/>
    </source>
</evidence>
<name>A0ABR2GTE5_9EUKA</name>